<evidence type="ECO:0000256" key="1">
    <source>
        <dbReference type="ARBA" id="ARBA00004994"/>
    </source>
</evidence>
<dbReference type="InterPro" id="IPR036291">
    <property type="entry name" value="NAD(P)-bd_dom_sf"/>
</dbReference>
<dbReference type="InterPro" id="IPR013752">
    <property type="entry name" value="KPA_reductase"/>
</dbReference>
<sequence length="314" mass="35232">MFTILGGGSIGSLIAWACAKSKLEYQLILRQNSAKQLTQTIKIEPINLSKHHSSQSGEYQNKSQVFEAAVYQFDKLIQTLVVPIKAYQVESAIKQIAPYLTDNCTIILLHNGLGTIQTVKQYCPTANIILATTTHAAFQPHKYSTIQTGLGESFFGPVQLTNQYETKLLPTPAVKALMSAFKPACWDDNIQVRLWEKLAINSVINPLTALANIKNGTLTQAEYLPKIKQLVDEFCEVSELEGFKFEPQKILNLILTVAKNTANNYSSMNQDIHHHRLTEIDYINGYLLKIAAKHQLVLPHHQVLFDQIKQVETN</sequence>
<dbReference type="EC" id="1.1.1.169" evidence="3 10"/>
<reference evidence="13" key="1">
    <citation type="submission" date="2022-10" db="EMBL/GenBank/DDBJ databases">
        <title>Catenovulum adriacola sp. nov. isolated in the Harbour of Susak.</title>
        <authorList>
            <person name="Schoch T."/>
            <person name="Reich S.J."/>
            <person name="Stoeferle S."/>
            <person name="Flaiz M."/>
            <person name="Kazda M."/>
            <person name="Riedel C.U."/>
            <person name="Duerre P."/>
        </authorList>
    </citation>
    <scope>NUCLEOTIDE SEQUENCE</scope>
    <source>
        <strain evidence="13">TS8</strain>
    </source>
</reference>
<evidence type="ECO:0000256" key="7">
    <source>
        <dbReference type="ARBA" id="ARBA00023002"/>
    </source>
</evidence>
<keyword evidence="14" id="KW-1185">Reference proteome</keyword>
<dbReference type="NCBIfam" id="TIGR00745">
    <property type="entry name" value="apbA_panE"/>
    <property type="match status" value="1"/>
</dbReference>
<dbReference type="Gene3D" id="1.10.1040.10">
    <property type="entry name" value="N-(1-d-carboxylethyl)-l-norvaline Dehydrogenase, domain 2"/>
    <property type="match status" value="1"/>
</dbReference>
<dbReference type="InterPro" id="IPR050838">
    <property type="entry name" value="Ketopantoate_reductase"/>
</dbReference>
<evidence type="ECO:0000313" key="14">
    <source>
        <dbReference type="Proteomes" id="UP001163726"/>
    </source>
</evidence>
<gene>
    <name evidence="13" type="ORF">OLW01_05750</name>
</gene>
<comment type="catalytic activity">
    <reaction evidence="9 10">
        <text>(R)-pantoate + NADP(+) = 2-dehydropantoate + NADPH + H(+)</text>
        <dbReference type="Rhea" id="RHEA:16233"/>
        <dbReference type="ChEBI" id="CHEBI:11561"/>
        <dbReference type="ChEBI" id="CHEBI:15378"/>
        <dbReference type="ChEBI" id="CHEBI:15980"/>
        <dbReference type="ChEBI" id="CHEBI:57783"/>
        <dbReference type="ChEBI" id="CHEBI:58349"/>
        <dbReference type="EC" id="1.1.1.169"/>
    </reaction>
</comment>
<dbReference type="InterPro" id="IPR008927">
    <property type="entry name" value="6-PGluconate_DH-like_C_sf"/>
</dbReference>
<comment type="pathway">
    <text evidence="1 10">Cofactor biosynthesis; (R)-pantothenate biosynthesis; (R)-pantoate from 3-methyl-2-oxobutanoate: step 2/2.</text>
</comment>
<evidence type="ECO:0000256" key="4">
    <source>
        <dbReference type="ARBA" id="ARBA00019465"/>
    </source>
</evidence>
<accession>A0ABY7AP14</accession>
<organism evidence="13 14">
    <name type="scientific">Catenovulum adriaticum</name>
    <dbReference type="NCBI Taxonomy" id="2984846"/>
    <lineage>
        <taxon>Bacteria</taxon>
        <taxon>Pseudomonadati</taxon>
        <taxon>Pseudomonadota</taxon>
        <taxon>Gammaproteobacteria</taxon>
        <taxon>Alteromonadales</taxon>
        <taxon>Alteromonadaceae</taxon>
        <taxon>Catenovulum</taxon>
    </lineage>
</organism>
<evidence type="ECO:0000256" key="8">
    <source>
        <dbReference type="ARBA" id="ARBA00032024"/>
    </source>
</evidence>
<evidence type="ECO:0000256" key="5">
    <source>
        <dbReference type="ARBA" id="ARBA00022655"/>
    </source>
</evidence>
<keyword evidence="6 10" id="KW-0521">NADP</keyword>
<dbReference type="PANTHER" id="PTHR43765:SF2">
    <property type="entry name" value="2-DEHYDROPANTOATE 2-REDUCTASE"/>
    <property type="match status" value="1"/>
</dbReference>
<evidence type="ECO:0000256" key="9">
    <source>
        <dbReference type="ARBA" id="ARBA00048793"/>
    </source>
</evidence>
<dbReference type="PANTHER" id="PTHR43765">
    <property type="entry name" value="2-DEHYDROPANTOATE 2-REDUCTASE-RELATED"/>
    <property type="match status" value="1"/>
</dbReference>
<feature type="domain" description="Ketopantoate reductase C-terminal" evidence="12">
    <location>
        <begin position="189"/>
        <end position="312"/>
    </location>
</feature>
<dbReference type="EMBL" id="CP109965">
    <property type="protein sequence ID" value="WAJ71300.1"/>
    <property type="molecule type" value="Genomic_DNA"/>
</dbReference>
<dbReference type="Gene3D" id="3.40.50.720">
    <property type="entry name" value="NAD(P)-binding Rossmann-like Domain"/>
    <property type="match status" value="1"/>
</dbReference>
<comment type="function">
    <text evidence="10">Catalyzes the NADPH-dependent reduction of ketopantoate into pantoic acid.</text>
</comment>
<keyword evidence="7 10" id="KW-0560">Oxidoreductase</keyword>
<dbReference type="InterPro" id="IPR013328">
    <property type="entry name" value="6PGD_dom2"/>
</dbReference>
<evidence type="ECO:0000259" key="11">
    <source>
        <dbReference type="Pfam" id="PF02558"/>
    </source>
</evidence>
<comment type="similarity">
    <text evidence="2 10">Belongs to the ketopantoate reductase family.</text>
</comment>
<proteinExistence type="inferred from homology"/>
<dbReference type="InterPro" id="IPR013332">
    <property type="entry name" value="KPR_N"/>
</dbReference>
<evidence type="ECO:0000313" key="13">
    <source>
        <dbReference type="EMBL" id="WAJ71300.1"/>
    </source>
</evidence>
<dbReference type="Pfam" id="PF08546">
    <property type="entry name" value="ApbA_C"/>
    <property type="match status" value="1"/>
</dbReference>
<protein>
    <recommendedName>
        <fullName evidence="4 10">2-dehydropantoate 2-reductase</fullName>
        <ecNumber evidence="3 10">1.1.1.169</ecNumber>
    </recommendedName>
    <alternativeName>
        <fullName evidence="8 10">Ketopantoate reductase</fullName>
    </alternativeName>
</protein>
<evidence type="ECO:0000259" key="12">
    <source>
        <dbReference type="Pfam" id="PF08546"/>
    </source>
</evidence>
<keyword evidence="5 10" id="KW-0566">Pantothenate biosynthesis</keyword>
<dbReference type="SUPFAM" id="SSF48179">
    <property type="entry name" value="6-phosphogluconate dehydrogenase C-terminal domain-like"/>
    <property type="match status" value="1"/>
</dbReference>
<dbReference type="SUPFAM" id="SSF51735">
    <property type="entry name" value="NAD(P)-binding Rossmann-fold domains"/>
    <property type="match status" value="1"/>
</dbReference>
<dbReference type="RefSeq" id="WP_268075776.1">
    <property type="nucleotide sequence ID" value="NZ_CP109965.1"/>
</dbReference>
<dbReference type="Proteomes" id="UP001163726">
    <property type="component" value="Chromosome"/>
</dbReference>
<dbReference type="InterPro" id="IPR003710">
    <property type="entry name" value="ApbA"/>
</dbReference>
<evidence type="ECO:0000256" key="6">
    <source>
        <dbReference type="ARBA" id="ARBA00022857"/>
    </source>
</evidence>
<evidence type="ECO:0000256" key="2">
    <source>
        <dbReference type="ARBA" id="ARBA00007870"/>
    </source>
</evidence>
<feature type="domain" description="Ketopantoate reductase N-terminal" evidence="11">
    <location>
        <begin position="3"/>
        <end position="158"/>
    </location>
</feature>
<name>A0ABY7AP14_9ALTE</name>
<evidence type="ECO:0000256" key="3">
    <source>
        <dbReference type="ARBA" id="ARBA00013014"/>
    </source>
</evidence>
<evidence type="ECO:0000256" key="10">
    <source>
        <dbReference type="RuleBase" id="RU362068"/>
    </source>
</evidence>
<dbReference type="Pfam" id="PF02558">
    <property type="entry name" value="ApbA"/>
    <property type="match status" value="1"/>
</dbReference>